<dbReference type="RefSeq" id="WP_133496318.1">
    <property type="nucleotide sequence ID" value="NZ_BMLU01000010.1"/>
</dbReference>
<reference evidence="2 3" key="1">
    <citation type="submission" date="2019-03" db="EMBL/GenBank/DDBJ databases">
        <title>Genomic Encyclopedia of Type Strains, Phase IV (KMG-IV): sequencing the most valuable type-strain genomes for metagenomic binning, comparative biology and taxonomic classification.</title>
        <authorList>
            <person name="Goeker M."/>
        </authorList>
    </citation>
    <scope>NUCLEOTIDE SEQUENCE [LARGE SCALE GENOMIC DNA]</scope>
    <source>
        <strain evidence="2 3">DSM 25059</strain>
    </source>
</reference>
<feature type="transmembrane region" description="Helical" evidence="1">
    <location>
        <begin position="30"/>
        <end position="52"/>
    </location>
</feature>
<dbReference type="AlphaFoldDB" id="A0A4V3BSN9"/>
<organism evidence="2 3">
    <name type="scientific">Stakelama pacifica</name>
    <dbReference type="NCBI Taxonomy" id="517720"/>
    <lineage>
        <taxon>Bacteria</taxon>
        <taxon>Pseudomonadati</taxon>
        <taxon>Pseudomonadota</taxon>
        <taxon>Alphaproteobacteria</taxon>
        <taxon>Sphingomonadales</taxon>
        <taxon>Sphingomonadaceae</taxon>
        <taxon>Stakelama</taxon>
    </lineage>
</organism>
<dbReference type="Proteomes" id="UP000295493">
    <property type="component" value="Unassembled WGS sequence"/>
</dbReference>
<keyword evidence="1" id="KW-1133">Transmembrane helix</keyword>
<keyword evidence="1" id="KW-0472">Membrane</keyword>
<sequence length="59" mass="6067">MMALGCLFPVLFFLSGAVIGGIIGGQVGSIWGSASGLLLGIGIPAILFFAMARAKRRKD</sequence>
<comment type="caution">
    <text evidence="2">The sequence shown here is derived from an EMBL/GenBank/DDBJ whole genome shotgun (WGS) entry which is preliminary data.</text>
</comment>
<evidence type="ECO:0000256" key="1">
    <source>
        <dbReference type="SAM" id="Phobius"/>
    </source>
</evidence>
<evidence type="ECO:0000313" key="2">
    <source>
        <dbReference type="EMBL" id="TDN80278.1"/>
    </source>
</evidence>
<protein>
    <submittedName>
        <fullName evidence="2">Uncharacterized protein</fullName>
    </submittedName>
</protein>
<keyword evidence="1" id="KW-0812">Transmembrane</keyword>
<keyword evidence="3" id="KW-1185">Reference proteome</keyword>
<dbReference type="EMBL" id="SNWD01000010">
    <property type="protein sequence ID" value="TDN80278.1"/>
    <property type="molecule type" value="Genomic_DNA"/>
</dbReference>
<name>A0A4V3BSN9_9SPHN</name>
<gene>
    <name evidence="2" type="ORF">EV664_11071</name>
</gene>
<evidence type="ECO:0000313" key="3">
    <source>
        <dbReference type="Proteomes" id="UP000295493"/>
    </source>
</evidence>
<accession>A0A4V3BSN9</accession>
<proteinExistence type="predicted"/>